<protein>
    <submittedName>
        <fullName evidence="1">Uncharacterized protein</fullName>
    </submittedName>
</protein>
<keyword evidence="2" id="KW-1185">Reference proteome</keyword>
<dbReference type="AlphaFoldDB" id="A0A7X6KUI5"/>
<accession>A0A7X6KUI5</accession>
<comment type="caution">
    <text evidence="1">The sequence shown here is derived from an EMBL/GenBank/DDBJ whole genome shotgun (WGS) entry which is preliminary data.</text>
</comment>
<reference evidence="1 2" key="1">
    <citation type="submission" date="2020-04" db="EMBL/GenBank/DDBJ databases">
        <title>MicrobeNet Type strains.</title>
        <authorList>
            <person name="Nicholson A.C."/>
        </authorList>
    </citation>
    <scope>NUCLEOTIDE SEQUENCE [LARGE SCALE GENOMIC DNA]</scope>
    <source>
        <strain evidence="1 2">ATCC BAA-788</strain>
    </source>
</reference>
<proteinExistence type="predicted"/>
<dbReference type="EMBL" id="JAAXOX010000002">
    <property type="protein sequence ID" value="NKY22234.1"/>
    <property type="molecule type" value="Genomic_DNA"/>
</dbReference>
<evidence type="ECO:0000313" key="1">
    <source>
        <dbReference type="EMBL" id="NKY22234.1"/>
    </source>
</evidence>
<dbReference type="RefSeq" id="WP_168629336.1">
    <property type="nucleotide sequence ID" value="NZ_BONL01000033.1"/>
</dbReference>
<sequence length="610" mass="64763">MTEPVDWEDFPSTATPLNAANLRKNSAYITAQANAATIAAGQAVDAREAAAAIAAGATVDGMVSGLVSDPDTATGQQIRALVASGQTLWESVQRPTVSTAGTDPAADTMGAKLLSILRLNTKYNLNTWWTATWAPQDAADYLDFGDVVESAIRPSACAAYGASAVMFTGHWDTSIIGLTPTQGAARIVRWVRSLAYRHSSNMPGGWGRVWQSALWAAQTGHAAWLMWDHLSDGDKQLVVNMVVDEADNPYQQFPAFWMTAAGVEARPGNSGAEENAWWAMIWHLAAAMLPDHPHAPWWRAKAIAFDAAAWSQPVDQNDPTPIDGRALGDFVDGWNVKADGTVINHDIVHPDYMAAATLSFDGAITASLTGNITPRSVLHGVDRVWASLVQRNFTTGEGFNSPGGTIYVTGSANLYYPQGNDWSGAGLSTRVADKAAFDVMVSVMGLDRAVTPNGATWAGLHLDAVQTMQARSTTGQVYQAANEDYYNGREQWVSMCAGLGWLTKHIVSRGMFKVDEAGRTTPAGRLVIVRGSTTVATPTTSLQSSAVLPFGVTFLAAPTVLVTTPINSSGARVSANAVAITTTGFQVRYVASANFTGTAGVEWVALGLIP</sequence>
<evidence type="ECO:0000313" key="2">
    <source>
        <dbReference type="Proteomes" id="UP000581206"/>
    </source>
</evidence>
<dbReference type="Proteomes" id="UP000581206">
    <property type="component" value="Unassembled WGS sequence"/>
</dbReference>
<organism evidence="1 2">
    <name type="scientific">Cellulomonas denverensis</name>
    <dbReference type="NCBI Taxonomy" id="264297"/>
    <lineage>
        <taxon>Bacteria</taxon>
        <taxon>Bacillati</taxon>
        <taxon>Actinomycetota</taxon>
        <taxon>Actinomycetes</taxon>
        <taxon>Micrococcales</taxon>
        <taxon>Cellulomonadaceae</taxon>
        <taxon>Cellulomonas</taxon>
    </lineage>
</organism>
<gene>
    <name evidence="1" type="ORF">HGA03_06090</name>
</gene>
<name>A0A7X6KUI5_9CELL</name>